<dbReference type="EC" id="2.7.11.1" evidence="17"/>
<dbReference type="PROSITE" id="PS00108">
    <property type="entry name" value="PROTEIN_KINASE_ST"/>
    <property type="match status" value="1"/>
</dbReference>
<dbReference type="PIRSF" id="PIRSF000641">
    <property type="entry name" value="SRK"/>
    <property type="match status" value="1"/>
</dbReference>
<dbReference type="InterPro" id="IPR036426">
    <property type="entry name" value="Bulb-type_lectin_dom_sf"/>
</dbReference>
<evidence type="ECO:0000256" key="1">
    <source>
        <dbReference type="ARBA" id="ARBA00004479"/>
    </source>
</evidence>
<dbReference type="PROSITE" id="PS50011">
    <property type="entry name" value="PROTEIN_KINASE_DOM"/>
    <property type="match status" value="1"/>
</dbReference>
<dbReference type="SUPFAM" id="SSF51110">
    <property type="entry name" value="alpha-D-mannose-specific plant lectins"/>
    <property type="match status" value="1"/>
</dbReference>
<gene>
    <name evidence="22" type="ORF">DCAF_LOCUS15218</name>
</gene>
<sequence>MAIPFFFLLLLSVLSSPLSSAASNTLSKGSSLSVENTNDVLISPSAIFSAGFFPVGDNAFCFSIWFIEPFCRTNCSVIWMANRDQPVNGKKSKLSLLHSGNLLIIDAGQSTVWATDTASQSWIELQLHDNGNLFLYDKEGGRVLWQSFDYPTDTLLPQQPLSKDRQLVSTRSRTNYSSGVYKLYFDSDNVLRLLYDGPETSSIYWPNTWLLTWDGGRSTFNSTRIALFDSLGNFSSSDDFTFLSLDYGMGAQRILKIDFDGNLRLYSRENGRNKWIVSWQAVSQPCRIHGICGPNSLCNYVPSSGRRCSCLPGFKANDHSNWSLGCEPKVNCSCSTDEISYLKLSNVEFFGYEYGFFPNYTVPMCEDLCSKMCNCKGFQLRFSRRYYPSNIPYCYPKTALLNGQYSPNFDGDIYLKVPKTASLSSSYRHVEDSRLDCSVEAVVQLNRTYSNGHENGTSKSVLWFACGVGAIEFLSIVLVWYCLIRNQNKLGAINQGYFCIETCFRKFTLSEIKTATKGFREEIGRGGGGIVYRGILSDHRVAAIKLLKEANQGEEEFLAEVSTIGKLNHMNLIEMWGFCAEGKHRILVYKYMEHGSLAENLLSGALDWKKRFDIAVGTAKGLAYLHEECLEWVLHCDVKPQNILLDSDYQPKVSDFGLSRLLKRGSSCTVNSRFSRIRGTRGYMAPEWVFNLPITSKVDVYSYGIVLLEIVTGKSPTVLEMEHQRLLIWVREKMKGADEAVDSWIEMIIDPKLEGKYDKAKMEILAMVALKCVNEDRDARPTMSQVVEMLNSAHVPCMSLSN</sequence>
<accession>A0AAV1RX57</accession>
<keyword evidence="6 19" id="KW-0732">Signal</keyword>
<proteinExistence type="inferred from homology"/>
<dbReference type="PANTHER" id="PTHR47974">
    <property type="entry name" value="OS07G0415500 PROTEIN"/>
    <property type="match status" value="1"/>
</dbReference>
<evidence type="ECO:0000256" key="6">
    <source>
        <dbReference type="ARBA" id="ARBA00022729"/>
    </source>
</evidence>
<evidence type="ECO:0000256" key="4">
    <source>
        <dbReference type="ARBA" id="ARBA00022679"/>
    </source>
</evidence>
<dbReference type="InterPro" id="IPR001480">
    <property type="entry name" value="Bulb-type_lectin_dom"/>
</dbReference>
<comment type="catalytic activity">
    <reaction evidence="15 17">
        <text>L-threonyl-[protein] + ATP = O-phospho-L-threonyl-[protein] + ADP + H(+)</text>
        <dbReference type="Rhea" id="RHEA:46608"/>
        <dbReference type="Rhea" id="RHEA-COMP:11060"/>
        <dbReference type="Rhea" id="RHEA-COMP:11605"/>
        <dbReference type="ChEBI" id="CHEBI:15378"/>
        <dbReference type="ChEBI" id="CHEBI:30013"/>
        <dbReference type="ChEBI" id="CHEBI:30616"/>
        <dbReference type="ChEBI" id="CHEBI:61977"/>
        <dbReference type="ChEBI" id="CHEBI:456216"/>
        <dbReference type="EC" id="2.7.11.1"/>
    </reaction>
</comment>
<dbReference type="FunFam" id="3.30.200.20:FF:000059">
    <property type="entry name" value="S-receptor-like serine/threonine-protein kinase"/>
    <property type="match status" value="1"/>
</dbReference>
<evidence type="ECO:0000259" key="21">
    <source>
        <dbReference type="PROSITE" id="PS50927"/>
    </source>
</evidence>
<keyword evidence="9 17" id="KW-0067">ATP-binding</keyword>
<dbReference type="FunFam" id="1.10.510.10:FF:000537">
    <property type="entry name" value="Putative receptor-like protein kinase"/>
    <property type="match status" value="1"/>
</dbReference>
<dbReference type="CDD" id="cd14066">
    <property type="entry name" value="STKc_IRAK"/>
    <property type="match status" value="1"/>
</dbReference>
<dbReference type="AlphaFoldDB" id="A0AAV1RX57"/>
<keyword evidence="7 17" id="KW-0547">Nucleotide-binding</keyword>
<dbReference type="Pfam" id="PF00954">
    <property type="entry name" value="S_locus_glycop"/>
    <property type="match status" value="1"/>
</dbReference>
<dbReference type="SMART" id="SM00108">
    <property type="entry name" value="B_lectin"/>
    <property type="match status" value="1"/>
</dbReference>
<dbReference type="GO" id="GO:0005524">
    <property type="term" value="F:ATP binding"/>
    <property type="evidence" value="ECO:0007669"/>
    <property type="project" value="UniProtKB-UniRule"/>
</dbReference>
<keyword evidence="11" id="KW-0472">Membrane</keyword>
<dbReference type="InterPro" id="IPR024171">
    <property type="entry name" value="SRK-like_kinase"/>
</dbReference>
<evidence type="ECO:0000256" key="9">
    <source>
        <dbReference type="ARBA" id="ARBA00022840"/>
    </source>
</evidence>
<evidence type="ECO:0000313" key="23">
    <source>
        <dbReference type="Proteomes" id="UP001314170"/>
    </source>
</evidence>
<keyword evidence="10" id="KW-1133">Transmembrane helix</keyword>
<dbReference type="InterPro" id="IPR011009">
    <property type="entry name" value="Kinase-like_dom_sf"/>
</dbReference>
<keyword evidence="8 17" id="KW-0418">Kinase</keyword>
<keyword evidence="4 17" id="KW-0808">Transferase</keyword>
<evidence type="ECO:0000256" key="12">
    <source>
        <dbReference type="ARBA" id="ARBA00023157"/>
    </source>
</evidence>
<dbReference type="InterPro" id="IPR008271">
    <property type="entry name" value="Ser/Thr_kinase_AS"/>
</dbReference>
<dbReference type="Proteomes" id="UP001314170">
    <property type="component" value="Unassembled WGS sequence"/>
</dbReference>
<evidence type="ECO:0000313" key="22">
    <source>
        <dbReference type="EMBL" id="CAK7340137.1"/>
    </source>
</evidence>
<dbReference type="SUPFAM" id="SSF56112">
    <property type="entry name" value="Protein kinase-like (PK-like)"/>
    <property type="match status" value="1"/>
</dbReference>
<evidence type="ECO:0000256" key="7">
    <source>
        <dbReference type="ARBA" id="ARBA00022741"/>
    </source>
</evidence>
<dbReference type="Gene3D" id="2.90.10.10">
    <property type="entry name" value="Bulb-type lectin domain"/>
    <property type="match status" value="1"/>
</dbReference>
<dbReference type="InterPro" id="IPR000858">
    <property type="entry name" value="S_locus_glycoprot_dom"/>
</dbReference>
<keyword evidence="3" id="KW-0245">EGF-like domain</keyword>
<evidence type="ECO:0000256" key="11">
    <source>
        <dbReference type="ARBA" id="ARBA00023136"/>
    </source>
</evidence>
<dbReference type="GO" id="GO:0016020">
    <property type="term" value="C:membrane"/>
    <property type="evidence" value="ECO:0007669"/>
    <property type="project" value="UniProtKB-SubCell"/>
</dbReference>
<name>A0AAV1RX57_9ROSI</name>
<evidence type="ECO:0000256" key="10">
    <source>
        <dbReference type="ARBA" id="ARBA00022989"/>
    </source>
</evidence>
<comment type="subcellular location">
    <subcellularLocation>
        <location evidence="1">Membrane</location>
        <topology evidence="1">Single-pass type I membrane protein</topology>
    </subcellularLocation>
</comment>
<keyword evidence="13" id="KW-0675">Receptor</keyword>
<evidence type="ECO:0000256" key="8">
    <source>
        <dbReference type="ARBA" id="ARBA00022777"/>
    </source>
</evidence>
<feature type="domain" description="Protein kinase" evidence="20">
    <location>
        <begin position="517"/>
        <end position="795"/>
    </location>
</feature>
<reference evidence="22 23" key="1">
    <citation type="submission" date="2024-01" db="EMBL/GenBank/DDBJ databases">
        <authorList>
            <person name="Waweru B."/>
        </authorList>
    </citation>
    <scope>NUCLEOTIDE SEQUENCE [LARGE SCALE GENOMIC DNA]</scope>
</reference>
<evidence type="ECO:0000256" key="16">
    <source>
        <dbReference type="ARBA" id="ARBA00048679"/>
    </source>
</evidence>
<dbReference type="FunFam" id="2.90.10.10:FF:000017">
    <property type="entry name" value="Putative receptor protein kinase ZmPK1"/>
    <property type="match status" value="1"/>
</dbReference>
<comment type="caution">
    <text evidence="22">The sequence shown here is derived from an EMBL/GenBank/DDBJ whole genome shotgun (WGS) entry which is preliminary data.</text>
</comment>
<dbReference type="SMART" id="SM00220">
    <property type="entry name" value="S_TKc"/>
    <property type="match status" value="1"/>
</dbReference>
<evidence type="ECO:0000256" key="2">
    <source>
        <dbReference type="ARBA" id="ARBA00022527"/>
    </source>
</evidence>
<dbReference type="PROSITE" id="PS50927">
    <property type="entry name" value="BULB_LECTIN"/>
    <property type="match status" value="1"/>
</dbReference>
<dbReference type="Pfam" id="PF00069">
    <property type="entry name" value="Pkinase"/>
    <property type="match status" value="1"/>
</dbReference>
<feature type="binding site" evidence="18">
    <location>
        <position position="545"/>
    </location>
    <ligand>
        <name>ATP</name>
        <dbReference type="ChEBI" id="CHEBI:30616"/>
    </ligand>
</feature>
<organism evidence="22 23">
    <name type="scientific">Dovyalis caffra</name>
    <dbReference type="NCBI Taxonomy" id="77055"/>
    <lineage>
        <taxon>Eukaryota</taxon>
        <taxon>Viridiplantae</taxon>
        <taxon>Streptophyta</taxon>
        <taxon>Embryophyta</taxon>
        <taxon>Tracheophyta</taxon>
        <taxon>Spermatophyta</taxon>
        <taxon>Magnoliopsida</taxon>
        <taxon>eudicotyledons</taxon>
        <taxon>Gunneridae</taxon>
        <taxon>Pentapetalae</taxon>
        <taxon>rosids</taxon>
        <taxon>fabids</taxon>
        <taxon>Malpighiales</taxon>
        <taxon>Salicaceae</taxon>
        <taxon>Flacourtieae</taxon>
        <taxon>Dovyalis</taxon>
    </lineage>
</organism>
<evidence type="ECO:0000256" key="18">
    <source>
        <dbReference type="PROSITE-ProRule" id="PRU10141"/>
    </source>
</evidence>
<dbReference type="PANTHER" id="PTHR47974:SF26">
    <property type="entry name" value="RECEPTOR-LIKE SERINE_THREONINE-PROTEIN KINASE"/>
    <property type="match status" value="1"/>
</dbReference>
<keyword evidence="5" id="KW-0812">Transmembrane</keyword>
<keyword evidence="23" id="KW-1185">Reference proteome</keyword>
<evidence type="ECO:0000256" key="19">
    <source>
        <dbReference type="SAM" id="SignalP"/>
    </source>
</evidence>
<keyword evidence="14" id="KW-0325">Glycoprotein</keyword>
<feature type="chain" id="PRO_5043595222" description="Receptor-like serine/threonine-protein kinase" evidence="19">
    <location>
        <begin position="22"/>
        <end position="802"/>
    </location>
</feature>
<dbReference type="GO" id="GO:0048544">
    <property type="term" value="P:recognition of pollen"/>
    <property type="evidence" value="ECO:0007669"/>
    <property type="project" value="InterPro"/>
</dbReference>
<comment type="similarity">
    <text evidence="17">Belongs to the protein kinase superfamily. Ser/Thr protein kinase family.</text>
</comment>
<evidence type="ECO:0000256" key="3">
    <source>
        <dbReference type="ARBA" id="ARBA00022536"/>
    </source>
</evidence>
<evidence type="ECO:0000256" key="5">
    <source>
        <dbReference type="ARBA" id="ARBA00022692"/>
    </source>
</evidence>
<feature type="domain" description="Bulb-type lectin" evidence="21">
    <location>
        <begin position="17"/>
        <end position="148"/>
    </location>
</feature>
<protein>
    <recommendedName>
        <fullName evidence="17">Receptor-like serine/threonine-protein kinase</fullName>
        <ecNumber evidence="17">2.7.11.1</ecNumber>
    </recommendedName>
</protein>
<dbReference type="InterPro" id="IPR017441">
    <property type="entry name" value="Protein_kinase_ATP_BS"/>
</dbReference>
<dbReference type="CDD" id="cd00028">
    <property type="entry name" value="B_lectin"/>
    <property type="match status" value="1"/>
</dbReference>
<dbReference type="Pfam" id="PF01453">
    <property type="entry name" value="B_lectin"/>
    <property type="match status" value="1"/>
</dbReference>
<feature type="signal peptide" evidence="19">
    <location>
        <begin position="1"/>
        <end position="21"/>
    </location>
</feature>
<dbReference type="InterPro" id="IPR000719">
    <property type="entry name" value="Prot_kinase_dom"/>
</dbReference>
<evidence type="ECO:0000256" key="15">
    <source>
        <dbReference type="ARBA" id="ARBA00047899"/>
    </source>
</evidence>
<comment type="catalytic activity">
    <reaction evidence="16 17">
        <text>L-seryl-[protein] + ATP = O-phospho-L-seryl-[protein] + ADP + H(+)</text>
        <dbReference type="Rhea" id="RHEA:17989"/>
        <dbReference type="Rhea" id="RHEA-COMP:9863"/>
        <dbReference type="Rhea" id="RHEA-COMP:11604"/>
        <dbReference type="ChEBI" id="CHEBI:15378"/>
        <dbReference type="ChEBI" id="CHEBI:29999"/>
        <dbReference type="ChEBI" id="CHEBI:30616"/>
        <dbReference type="ChEBI" id="CHEBI:83421"/>
        <dbReference type="ChEBI" id="CHEBI:456216"/>
        <dbReference type="EC" id="2.7.11.1"/>
    </reaction>
</comment>
<dbReference type="EMBL" id="CAWUPB010001159">
    <property type="protein sequence ID" value="CAK7340137.1"/>
    <property type="molecule type" value="Genomic_DNA"/>
</dbReference>
<keyword evidence="2 17" id="KW-0723">Serine/threonine-protein kinase</keyword>
<dbReference type="Gene3D" id="1.10.510.10">
    <property type="entry name" value="Transferase(Phosphotransferase) domain 1"/>
    <property type="match status" value="1"/>
</dbReference>
<evidence type="ECO:0000256" key="13">
    <source>
        <dbReference type="ARBA" id="ARBA00023170"/>
    </source>
</evidence>
<evidence type="ECO:0000256" key="14">
    <source>
        <dbReference type="ARBA" id="ARBA00023180"/>
    </source>
</evidence>
<dbReference type="PROSITE" id="PS00107">
    <property type="entry name" value="PROTEIN_KINASE_ATP"/>
    <property type="match status" value="1"/>
</dbReference>
<evidence type="ECO:0000259" key="20">
    <source>
        <dbReference type="PROSITE" id="PS50011"/>
    </source>
</evidence>
<dbReference type="GO" id="GO:0004674">
    <property type="term" value="F:protein serine/threonine kinase activity"/>
    <property type="evidence" value="ECO:0007669"/>
    <property type="project" value="UniProtKB-KW"/>
</dbReference>
<evidence type="ECO:0000256" key="17">
    <source>
        <dbReference type="PIRNR" id="PIRNR000641"/>
    </source>
</evidence>
<dbReference type="Gene3D" id="3.30.200.20">
    <property type="entry name" value="Phosphorylase Kinase, domain 1"/>
    <property type="match status" value="1"/>
</dbReference>
<keyword evidence="12" id="KW-1015">Disulfide bond</keyword>